<keyword evidence="8 9" id="KW-0627">Porphyrin biosynthesis</keyword>
<evidence type="ECO:0000256" key="4">
    <source>
        <dbReference type="ARBA" id="ARBA00022490"/>
    </source>
</evidence>
<evidence type="ECO:0000256" key="3">
    <source>
        <dbReference type="ARBA" id="ARBA00011738"/>
    </source>
</evidence>
<feature type="binding site" evidence="9">
    <location>
        <begin position="277"/>
        <end position="279"/>
    </location>
    <ligand>
        <name>substrate</name>
    </ligand>
</feature>
<proteinExistence type="inferred from homology"/>
<dbReference type="AlphaFoldDB" id="A0A2T9JV54"/>
<evidence type="ECO:0000256" key="6">
    <source>
        <dbReference type="ARBA" id="ARBA00023002"/>
    </source>
</evidence>
<evidence type="ECO:0000256" key="9">
    <source>
        <dbReference type="HAMAP-Rule" id="MF_00333"/>
    </source>
</evidence>
<feature type="region of interest" description="Important for dimerization" evidence="9">
    <location>
        <begin position="259"/>
        <end position="294"/>
    </location>
</feature>
<comment type="caution">
    <text evidence="10">The sequence shown here is derived from an EMBL/GenBank/DDBJ whole genome shotgun (WGS) entry which is preliminary data.</text>
</comment>
<keyword evidence="4 9" id="KW-0963">Cytoplasm</keyword>
<comment type="subcellular location">
    <subcellularLocation>
        <location evidence="9">Cytoplasm</location>
    </subcellularLocation>
</comment>
<evidence type="ECO:0000256" key="1">
    <source>
        <dbReference type="ARBA" id="ARBA00005168"/>
    </source>
</evidence>
<feature type="binding site" evidence="9">
    <location>
        <position position="164"/>
    </location>
    <ligand>
        <name>a divalent metal cation</name>
        <dbReference type="ChEBI" id="CHEBI:60240"/>
    </ligand>
</feature>
<keyword evidence="6 9" id="KW-0560">Oxidoreductase</keyword>
<dbReference type="UniPathway" id="UPA00251">
    <property type="reaction ID" value="UER00322"/>
</dbReference>
<organism evidence="10 11">
    <name type="scientific">Caulobacter radicis</name>
    <dbReference type="NCBI Taxonomy" id="2172650"/>
    <lineage>
        <taxon>Bacteria</taxon>
        <taxon>Pseudomonadati</taxon>
        <taxon>Pseudomonadota</taxon>
        <taxon>Alphaproteobacteria</taxon>
        <taxon>Caulobacterales</taxon>
        <taxon>Caulobacteraceae</taxon>
        <taxon>Caulobacter</taxon>
    </lineage>
</organism>
<feature type="site" description="Important for dimerization" evidence="9">
    <location>
        <position position="194"/>
    </location>
</feature>
<comment type="pathway">
    <text evidence="1 9">Porphyrin-containing compound metabolism; protoporphyrin-IX biosynthesis; protoporphyrinogen-IX from coproporphyrinogen-III (O2 route): step 1/1.</text>
</comment>
<dbReference type="NCBIfam" id="NF003727">
    <property type="entry name" value="PRK05330.1"/>
    <property type="match status" value="1"/>
</dbReference>
<comment type="subunit">
    <text evidence="3 9">Homodimer.</text>
</comment>
<feature type="active site" description="Proton donor" evidence="9">
    <location>
        <position position="126"/>
    </location>
</feature>
<dbReference type="Gene3D" id="3.40.1500.10">
    <property type="entry name" value="Coproporphyrinogen III oxidase, aerobic"/>
    <property type="match status" value="1"/>
</dbReference>
<keyword evidence="7 9" id="KW-0350">Heme biosynthesis</keyword>
<reference evidence="10 11" key="1">
    <citation type="submission" date="2018-04" db="EMBL/GenBank/DDBJ databases">
        <title>The genome sequence of Caulobacter sp. 736.</title>
        <authorList>
            <person name="Gao J."/>
            <person name="Sun J."/>
        </authorList>
    </citation>
    <scope>NUCLEOTIDE SEQUENCE [LARGE SCALE GENOMIC DNA]</scope>
    <source>
        <strain evidence="10 11">736</strain>
    </source>
</reference>
<feature type="binding site" evidence="9">
    <location>
        <position position="112"/>
    </location>
    <ligand>
        <name>substrate</name>
    </ligand>
</feature>
<dbReference type="GO" id="GO:0004109">
    <property type="term" value="F:coproporphyrinogen oxidase activity"/>
    <property type="evidence" value="ECO:0007669"/>
    <property type="project" value="UniProtKB-UniRule"/>
</dbReference>
<evidence type="ECO:0000313" key="10">
    <source>
        <dbReference type="EMBL" id="PVM87566.1"/>
    </source>
</evidence>
<feature type="binding site" evidence="9">
    <location>
        <position position="116"/>
    </location>
    <ligand>
        <name>a divalent metal cation</name>
        <dbReference type="ChEBI" id="CHEBI:60240"/>
    </ligand>
</feature>
<evidence type="ECO:0000256" key="5">
    <source>
        <dbReference type="ARBA" id="ARBA00022723"/>
    </source>
</evidence>
<evidence type="ECO:0000313" key="11">
    <source>
        <dbReference type="Proteomes" id="UP000244913"/>
    </source>
</evidence>
<comment type="function">
    <text evidence="9">Involved in the heme biosynthesis. Catalyzes the aerobic oxidative decarboxylation of propionate groups of rings A and B of coproporphyrinogen-III to yield the vinyl groups in protoporphyrinogen-IX.</text>
</comment>
<gene>
    <name evidence="9" type="primary">hemF</name>
    <name evidence="10" type="ORF">DDF65_04105</name>
</gene>
<protein>
    <recommendedName>
        <fullName evidence="9">Oxygen-dependent coproporphyrinogen-III oxidase</fullName>
        <shortName evidence="9">CPO</shortName>
        <shortName evidence="9">Coprogen oxidase</shortName>
        <shortName evidence="9">Coproporphyrinogenase</shortName>
        <ecNumber evidence="9">1.3.3.3</ecNumber>
    </recommendedName>
</protein>
<dbReference type="InterPro" id="IPR018375">
    <property type="entry name" value="Coprogen_oxidase_CS"/>
</dbReference>
<dbReference type="EMBL" id="QDKP01000012">
    <property type="protein sequence ID" value="PVM87566.1"/>
    <property type="molecule type" value="Genomic_DNA"/>
</dbReference>
<keyword evidence="11" id="KW-1185">Reference proteome</keyword>
<dbReference type="PANTHER" id="PTHR10755:SF0">
    <property type="entry name" value="OXYGEN-DEPENDENT COPROPORPHYRINOGEN-III OXIDASE, MITOCHONDRIAL"/>
    <property type="match status" value="1"/>
</dbReference>
<dbReference type="GO" id="GO:0042803">
    <property type="term" value="F:protein homodimerization activity"/>
    <property type="evidence" value="ECO:0007669"/>
    <property type="project" value="UniProtKB-UniRule"/>
</dbReference>
<evidence type="ECO:0000256" key="2">
    <source>
        <dbReference type="ARBA" id="ARBA00010644"/>
    </source>
</evidence>
<name>A0A2T9JV54_9CAUL</name>
<dbReference type="Proteomes" id="UP000244913">
    <property type="component" value="Unassembled WGS sequence"/>
</dbReference>
<feature type="binding site" evidence="9">
    <location>
        <position position="126"/>
    </location>
    <ligand>
        <name>a divalent metal cation</name>
        <dbReference type="ChEBI" id="CHEBI:60240"/>
    </ligand>
</feature>
<dbReference type="GO" id="GO:0005737">
    <property type="term" value="C:cytoplasm"/>
    <property type="evidence" value="ECO:0007669"/>
    <property type="project" value="UniProtKB-SubCell"/>
</dbReference>
<comment type="cofactor">
    <cofactor evidence="9">
        <name>a divalent metal cation</name>
        <dbReference type="ChEBI" id="CHEBI:60240"/>
    </cofactor>
</comment>
<evidence type="ECO:0000256" key="8">
    <source>
        <dbReference type="ARBA" id="ARBA00023244"/>
    </source>
</evidence>
<dbReference type="GO" id="GO:0046872">
    <property type="term" value="F:metal ion binding"/>
    <property type="evidence" value="ECO:0007669"/>
    <property type="project" value="UniProtKB-KW"/>
</dbReference>
<dbReference type="InterPro" id="IPR036406">
    <property type="entry name" value="Coprogen_oxidase_aer_sf"/>
</dbReference>
<dbReference type="SUPFAM" id="SSF102886">
    <property type="entry name" value="Coproporphyrinogen III oxidase"/>
    <property type="match status" value="1"/>
</dbReference>
<dbReference type="GO" id="GO:0006782">
    <property type="term" value="P:protoporphyrinogen IX biosynthetic process"/>
    <property type="evidence" value="ECO:0007669"/>
    <property type="project" value="UniProtKB-UniRule"/>
</dbReference>
<sequence length="294" mass="33398">MTQQADTLSDLDAKKARARAWFESLRDQICAAFEALEDEAPAELYGDQPGRFELKPWDRPAGGGGVMGMMRGRLFEKVGVHVSTVFGTFPPEMAKTMPGAAEDPRFFATGISLIAHMTNPRVPAVHMNTRFIATTKGWFGGGGDLTPLLGYQRQQDFPDAIDFHAAYKRACDKHDPDWHAKYKAWCDEYFFLPHRNEPRGVGGIFYDHHDSGDWSKDFEFTQDVGRAFLEIYPTLVRRRMNEAWSADEREQQLVQRGRYVEFNLLYDRGTMFGLKTGGNTESILSSMPPEVKWP</sequence>
<keyword evidence="5 9" id="KW-0479">Metal-binding</keyword>
<dbReference type="PRINTS" id="PR00073">
    <property type="entry name" value="COPRGNOXDASE"/>
</dbReference>
<feature type="binding site" evidence="9">
    <location>
        <begin position="128"/>
        <end position="130"/>
    </location>
    <ligand>
        <name>substrate</name>
    </ligand>
</feature>
<dbReference type="Pfam" id="PF01218">
    <property type="entry name" value="Coprogen_oxidas"/>
    <property type="match status" value="1"/>
</dbReference>
<dbReference type="FunFam" id="3.40.1500.10:FF:000005">
    <property type="entry name" value="Oxygen-dependent coproporphyrinogen-III oxidase"/>
    <property type="match status" value="1"/>
</dbReference>
<dbReference type="InterPro" id="IPR001260">
    <property type="entry name" value="Coprogen_oxidase_aer"/>
</dbReference>
<dbReference type="EC" id="1.3.3.3" evidence="9"/>
<accession>A0A2T9JV54</accession>
<comment type="similarity">
    <text evidence="2 9">Belongs to the aerobic coproporphyrinogen-III oxidase family.</text>
</comment>
<dbReference type="PROSITE" id="PS01021">
    <property type="entry name" value="COPROGEN_OXIDASE"/>
    <property type="match status" value="1"/>
</dbReference>
<dbReference type="PANTHER" id="PTHR10755">
    <property type="entry name" value="COPROPORPHYRINOGEN III OXIDASE, MITOCHONDRIAL"/>
    <property type="match status" value="1"/>
</dbReference>
<dbReference type="HAMAP" id="MF_00333">
    <property type="entry name" value="Coprogen_oxidas"/>
    <property type="match status" value="1"/>
</dbReference>
<feature type="binding site" evidence="9">
    <location>
        <position position="194"/>
    </location>
    <ligand>
        <name>a divalent metal cation</name>
        <dbReference type="ChEBI" id="CHEBI:60240"/>
    </ligand>
</feature>
<dbReference type="PIRSF" id="PIRSF000166">
    <property type="entry name" value="Coproporphyri_ox"/>
    <property type="match status" value="1"/>
</dbReference>
<evidence type="ECO:0000256" key="7">
    <source>
        <dbReference type="ARBA" id="ARBA00023133"/>
    </source>
</evidence>
<comment type="catalytic activity">
    <reaction evidence="9">
        <text>coproporphyrinogen III + O2 + 2 H(+) = protoporphyrinogen IX + 2 CO2 + 2 H2O</text>
        <dbReference type="Rhea" id="RHEA:18257"/>
        <dbReference type="ChEBI" id="CHEBI:15377"/>
        <dbReference type="ChEBI" id="CHEBI:15378"/>
        <dbReference type="ChEBI" id="CHEBI:15379"/>
        <dbReference type="ChEBI" id="CHEBI:16526"/>
        <dbReference type="ChEBI" id="CHEBI:57307"/>
        <dbReference type="ChEBI" id="CHEBI:57309"/>
        <dbReference type="EC" id="1.3.3.3"/>
    </reaction>
</comment>
<dbReference type="RefSeq" id="WP_116564894.1">
    <property type="nucleotide sequence ID" value="NZ_QDKP01000012.1"/>
</dbReference>